<dbReference type="GO" id="GO:0046872">
    <property type="term" value="F:metal ion binding"/>
    <property type="evidence" value="ECO:0007669"/>
    <property type="project" value="UniProtKB-KW"/>
</dbReference>
<feature type="binding site" evidence="3">
    <location>
        <position position="306"/>
    </location>
    <ligand>
        <name>Mg(2+)</name>
        <dbReference type="ChEBI" id="CHEBI:18420"/>
        <label>1</label>
    </ligand>
</feature>
<dbReference type="PANTHER" id="PTHR16222:SF24">
    <property type="entry name" value="ADP-RIBOSYLHYDROLASE ARH3"/>
    <property type="match status" value="1"/>
</dbReference>
<organism evidence="4 5">
    <name type="scientific">Gaoshiqia sediminis</name>
    <dbReference type="NCBI Taxonomy" id="2986998"/>
    <lineage>
        <taxon>Bacteria</taxon>
        <taxon>Pseudomonadati</taxon>
        <taxon>Bacteroidota</taxon>
        <taxon>Bacteroidia</taxon>
        <taxon>Marinilabiliales</taxon>
        <taxon>Prolixibacteraceae</taxon>
        <taxon>Gaoshiqia</taxon>
    </lineage>
</organism>
<feature type="binding site" evidence="3">
    <location>
        <position position="59"/>
    </location>
    <ligand>
        <name>Mg(2+)</name>
        <dbReference type="ChEBI" id="CHEBI:18420"/>
        <label>1</label>
    </ligand>
</feature>
<feature type="binding site" evidence="3">
    <location>
        <position position="303"/>
    </location>
    <ligand>
        <name>Mg(2+)</name>
        <dbReference type="ChEBI" id="CHEBI:18420"/>
        <label>1</label>
    </ligand>
</feature>
<comment type="similarity">
    <text evidence="1">Belongs to the ADP-ribosylglycohydrolase family.</text>
</comment>
<keyword evidence="5" id="KW-1185">Reference proteome</keyword>
<keyword evidence="3" id="KW-0460">Magnesium</keyword>
<proteinExistence type="inferred from homology"/>
<name>A0AA41YF73_9BACT</name>
<dbReference type="EMBL" id="JAPAAF010000083">
    <property type="protein sequence ID" value="MCW0485022.1"/>
    <property type="molecule type" value="Genomic_DNA"/>
</dbReference>
<evidence type="ECO:0000256" key="1">
    <source>
        <dbReference type="ARBA" id="ARBA00010702"/>
    </source>
</evidence>
<dbReference type="InterPro" id="IPR036705">
    <property type="entry name" value="Ribosyl_crysJ1_sf"/>
</dbReference>
<dbReference type="SUPFAM" id="SSF101478">
    <property type="entry name" value="ADP-ribosylglycohydrolase"/>
    <property type="match status" value="1"/>
</dbReference>
<accession>A0AA41YF73</accession>
<dbReference type="Proteomes" id="UP001163821">
    <property type="component" value="Unassembled WGS sequence"/>
</dbReference>
<evidence type="ECO:0000256" key="2">
    <source>
        <dbReference type="ARBA" id="ARBA00022801"/>
    </source>
</evidence>
<evidence type="ECO:0000256" key="3">
    <source>
        <dbReference type="PIRSR" id="PIRSR605502-1"/>
    </source>
</evidence>
<dbReference type="InterPro" id="IPR005502">
    <property type="entry name" value="Ribosyl_crysJ1"/>
</dbReference>
<comment type="cofactor">
    <cofactor evidence="3">
        <name>Mg(2+)</name>
        <dbReference type="ChEBI" id="CHEBI:18420"/>
    </cofactor>
    <text evidence="3">Binds 2 magnesium ions per subunit.</text>
</comment>
<keyword evidence="3" id="KW-0479">Metal-binding</keyword>
<dbReference type="GO" id="GO:0016787">
    <property type="term" value="F:hydrolase activity"/>
    <property type="evidence" value="ECO:0007669"/>
    <property type="project" value="UniProtKB-KW"/>
</dbReference>
<dbReference type="RefSeq" id="WP_282593607.1">
    <property type="nucleotide sequence ID" value="NZ_JAPAAF010000083.1"/>
</dbReference>
<gene>
    <name evidence="4" type="ORF">N2K84_20000</name>
</gene>
<reference evidence="4" key="1">
    <citation type="submission" date="2022-10" db="EMBL/GenBank/DDBJ databases">
        <title>Gaoshiqiia sediminis gen. nov., sp. nov., isolated from coastal sediment.</title>
        <authorList>
            <person name="Yu W.X."/>
            <person name="Mu D.S."/>
            <person name="Du J.Z."/>
            <person name="Liang Y.Q."/>
        </authorList>
    </citation>
    <scope>NUCLEOTIDE SEQUENCE</scope>
    <source>
        <strain evidence="4">A06</strain>
    </source>
</reference>
<evidence type="ECO:0000313" key="5">
    <source>
        <dbReference type="Proteomes" id="UP001163821"/>
    </source>
</evidence>
<feature type="binding site" evidence="3">
    <location>
        <position position="305"/>
    </location>
    <ligand>
        <name>Mg(2+)</name>
        <dbReference type="ChEBI" id="CHEBI:18420"/>
        <label>2</label>
    </ligand>
</feature>
<protein>
    <submittedName>
        <fullName evidence="4">ADP-ribosylglycohydrolase family protein</fullName>
    </submittedName>
</protein>
<keyword evidence="2" id="KW-0378">Hydrolase</keyword>
<dbReference type="AlphaFoldDB" id="A0AA41YF73"/>
<dbReference type="Gene3D" id="1.10.4080.10">
    <property type="entry name" value="ADP-ribosylation/Crystallin J1"/>
    <property type="match status" value="1"/>
</dbReference>
<comment type="caution">
    <text evidence="4">The sequence shown here is derived from an EMBL/GenBank/DDBJ whole genome shotgun (WGS) entry which is preliminary data.</text>
</comment>
<evidence type="ECO:0000313" key="4">
    <source>
        <dbReference type="EMBL" id="MCW0485022.1"/>
    </source>
</evidence>
<sequence>MGKIDISHYIGCLIGGAVGDALGAPIEFLRLSQIRAKFGKDGISDFIEFENNTGAFTDDTQMTLFTAEALLRAYHRAMLKGIGGALNTIAHHSYLRWLHTQNIGVNIDNIKDGKYDVEKGWLIKEKVLYNRRAPGNTCISALSSGIAGTIENPINDSKGCGTIMRVAPVGLMFEGNNENAFKVASELSAITHGHPTGYLSAGFFVSILSDLAIGIELRKSIDNAIQILENWDNHSETKNAVNAAIDLFEKTKSQSDKISAETIEKLGQGWIAEEALSMSLYASLIFERDFKNGILFSVNHSGDSDSTGSITGNILGLINGIDKIPVKWKDKLIGHEIVKQVAEDLNIKMKGDSFNSNDEWWEKYPGF</sequence>
<feature type="binding site" evidence="3">
    <location>
        <position position="58"/>
    </location>
    <ligand>
        <name>Mg(2+)</name>
        <dbReference type="ChEBI" id="CHEBI:18420"/>
        <label>1</label>
    </ligand>
</feature>
<feature type="binding site" evidence="3">
    <location>
        <position position="57"/>
    </location>
    <ligand>
        <name>Mg(2+)</name>
        <dbReference type="ChEBI" id="CHEBI:18420"/>
        <label>1</label>
    </ligand>
</feature>
<dbReference type="PANTHER" id="PTHR16222">
    <property type="entry name" value="ADP-RIBOSYLGLYCOHYDROLASE"/>
    <property type="match status" value="1"/>
</dbReference>
<dbReference type="InterPro" id="IPR050792">
    <property type="entry name" value="ADP-ribosylglycohydrolase"/>
</dbReference>
<dbReference type="Pfam" id="PF03747">
    <property type="entry name" value="ADP_ribosyl_GH"/>
    <property type="match status" value="1"/>
</dbReference>